<evidence type="ECO:0000313" key="1">
    <source>
        <dbReference type="EMBL" id="PRR70125.1"/>
    </source>
</evidence>
<sequence length="79" mass="9486">MDNIKTFFKNQKEAAEAINYIIDSYWEDRIDEKNMIELLKGIMRNNDSLIFKDNEFVTLLKQKCGKRRLEIALKIKEQM</sequence>
<dbReference type="NCBIfam" id="TIGR04540">
    <property type="entry name" value="CLB_0814_fam"/>
    <property type="match status" value="1"/>
</dbReference>
<keyword evidence="2" id="KW-1185">Reference proteome</keyword>
<protein>
    <recommendedName>
        <fullName evidence="3">Glycosyl transferase</fullName>
    </recommendedName>
</protein>
<accession>A0A2T0AMM1</accession>
<proteinExistence type="predicted"/>
<dbReference type="Proteomes" id="UP000239614">
    <property type="component" value="Unassembled WGS sequence"/>
</dbReference>
<evidence type="ECO:0008006" key="3">
    <source>
        <dbReference type="Google" id="ProtNLM"/>
    </source>
</evidence>
<evidence type="ECO:0000313" key="2">
    <source>
        <dbReference type="Proteomes" id="UP000239614"/>
    </source>
</evidence>
<dbReference type="RefSeq" id="WP_207654936.1">
    <property type="nucleotide sequence ID" value="NZ_PVXN01000058.1"/>
</dbReference>
<dbReference type="AlphaFoldDB" id="A0A2T0AMM1"/>
<gene>
    <name evidence="1" type="ORF">CPAL_23460</name>
</gene>
<dbReference type="EMBL" id="PVXN01000058">
    <property type="protein sequence ID" value="PRR70125.1"/>
    <property type="molecule type" value="Genomic_DNA"/>
</dbReference>
<organism evidence="1 2">
    <name type="scientific">Clostridium thermopalmarium DSM 5974</name>
    <dbReference type="NCBI Taxonomy" id="1121340"/>
    <lineage>
        <taxon>Bacteria</taxon>
        <taxon>Bacillati</taxon>
        <taxon>Bacillota</taxon>
        <taxon>Clostridia</taxon>
        <taxon>Eubacteriales</taxon>
        <taxon>Clostridiaceae</taxon>
        <taxon>Clostridium</taxon>
    </lineage>
</organism>
<dbReference type="InterPro" id="IPR030902">
    <property type="entry name" value="CLB_0814_fam"/>
</dbReference>
<name>A0A2T0AMM1_9CLOT</name>
<reference evidence="1 2" key="1">
    <citation type="submission" date="2018-03" db="EMBL/GenBank/DDBJ databases">
        <title>Genome sequence of Clostridium thermopalmarium DSM 5974.</title>
        <authorList>
            <person name="Poehlein A."/>
            <person name="Daniel R."/>
        </authorList>
    </citation>
    <scope>NUCLEOTIDE SEQUENCE [LARGE SCALE GENOMIC DNA]</scope>
    <source>
        <strain evidence="1 2">DSM 5974</strain>
    </source>
</reference>
<comment type="caution">
    <text evidence="1">The sequence shown here is derived from an EMBL/GenBank/DDBJ whole genome shotgun (WGS) entry which is preliminary data.</text>
</comment>